<name>A0AAV2WL21_MYCNE</name>
<evidence type="ECO:0000313" key="3">
    <source>
        <dbReference type="Proteomes" id="UP000028864"/>
    </source>
</evidence>
<dbReference type="AlphaFoldDB" id="A0AAV2WL21"/>
<reference evidence="2" key="1">
    <citation type="submission" date="2014-05" db="EMBL/GenBank/DDBJ databases">
        <authorList>
            <person name="Urmite Genomes"/>
        </authorList>
    </citation>
    <scope>NUCLEOTIDE SEQUENCE</scope>
    <source>
        <strain evidence="2">DSM 44074</strain>
    </source>
</reference>
<keyword evidence="1" id="KW-0732">Signal</keyword>
<sequence>MEPARGSAASGRIRRWLAGWGLKEWRRAGLVAVLVATAAFGGLDTVNKEITDIKVGEQFDTGRFEMTVLRATLVDEVRAGERRIFGPKPGRRYLGLVTKVHNTSTLPGPVAQPVELVGLTGAVNLAAIRLADGTLSMSLGPGLTDDVVLMWDVPSDAVAVGAQLPVRISKEVRKINATVGQGWVSSLTDYAQLSVPVGGGR</sequence>
<evidence type="ECO:0000313" key="2">
    <source>
        <dbReference type="EMBL" id="CDQ44939.1"/>
    </source>
</evidence>
<gene>
    <name evidence="2" type="ORF">BN1047_02824</name>
</gene>
<dbReference type="RefSeq" id="WP_030137203.1">
    <property type="nucleotide sequence ID" value="NZ_CP074376.1"/>
</dbReference>
<dbReference type="EMBL" id="LK021338">
    <property type="protein sequence ID" value="CDQ44939.1"/>
    <property type="molecule type" value="Genomic_DNA"/>
</dbReference>
<evidence type="ECO:0008006" key="4">
    <source>
        <dbReference type="Google" id="ProtNLM"/>
    </source>
</evidence>
<dbReference type="InterPro" id="IPR029050">
    <property type="entry name" value="Immunoprotect_excell_Ig-like"/>
</dbReference>
<evidence type="ECO:0000256" key="1">
    <source>
        <dbReference type="ARBA" id="ARBA00022729"/>
    </source>
</evidence>
<accession>A0AAV2WL21</accession>
<dbReference type="Gene3D" id="2.60.40.1240">
    <property type="match status" value="1"/>
</dbReference>
<protein>
    <recommendedName>
        <fullName evidence="4">Secreted protein</fullName>
    </recommendedName>
</protein>
<organism evidence="2 3">
    <name type="scientific">Mycolicibacterium neoaurum</name>
    <name type="common">Mycobacterium neoaurum</name>
    <dbReference type="NCBI Taxonomy" id="1795"/>
    <lineage>
        <taxon>Bacteria</taxon>
        <taxon>Bacillati</taxon>
        <taxon>Actinomycetota</taxon>
        <taxon>Actinomycetes</taxon>
        <taxon>Mycobacteriales</taxon>
        <taxon>Mycobacteriaceae</taxon>
        <taxon>Mycolicibacterium</taxon>
    </lineage>
</organism>
<dbReference type="Proteomes" id="UP000028864">
    <property type="component" value="Unassembled WGS sequence"/>
</dbReference>
<proteinExistence type="predicted"/>
<reference evidence="2" key="2">
    <citation type="submission" date="2015-09" db="EMBL/GenBank/DDBJ databases">
        <title>Draft genome sequence of Mycobacterium neoaurum DSM 44074.</title>
        <authorList>
            <person name="Croce O."/>
            <person name="Robert C."/>
            <person name="Raoult D."/>
            <person name="Drancourt M."/>
        </authorList>
    </citation>
    <scope>NUCLEOTIDE SEQUENCE</scope>
    <source>
        <strain evidence="2">DSM 44074</strain>
    </source>
</reference>